<reference evidence="6" key="1">
    <citation type="journal article" date="2019" name="Int. J. Syst. Evol. Microbiol.">
        <title>The Global Catalogue of Microorganisms (GCM) 10K type strain sequencing project: providing services to taxonomists for standard genome sequencing and annotation.</title>
        <authorList>
            <consortium name="The Broad Institute Genomics Platform"/>
            <consortium name="The Broad Institute Genome Sequencing Center for Infectious Disease"/>
            <person name="Wu L."/>
            <person name="Ma J."/>
        </authorList>
    </citation>
    <scope>NUCLEOTIDE SEQUENCE [LARGE SCALE GENOMIC DNA]</scope>
    <source>
        <strain evidence="6">CGMCC 4.7177</strain>
    </source>
</reference>
<accession>A0ABW4SIV4</accession>
<gene>
    <name evidence="5" type="ORF">ACFSFY_10200</name>
</gene>
<dbReference type="NCBIfam" id="TIGR01488">
    <property type="entry name" value="HAD-SF-IB"/>
    <property type="match status" value="1"/>
</dbReference>
<dbReference type="NCBIfam" id="TIGR01490">
    <property type="entry name" value="HAD-SF-IB-hyp1"/>
    <property type="match status" value="1"/>
</dbReference>
<evidence type="ECO:0000313" key="5">
    <source>
        <dbReference type="EMBL" id="MFD1928422.1"/>
    </source>
</evidence>
<dbReference type="Gene3D" id="1.20.1440.100">
    <property type="entry name" value="SG protein - dephosphorylation function"/>
    <property type="match status" value="1"/>
</dbReference>
<dbReference type="InterPro" id="IPR006385">
    <property type="entry name" value="HAD_hydro_SerB1"/>
</dbReference>
<evidence type="ECO:0000313" key="6">
    <source>
        <dbReference type="Proteomes" id="UP001597218"/>
    </source>
</evidence>
<organism evidence="5 6">
    <name type="scientific">Sporosarcina siberiensis</name>
    <dbReference type="NCBI Taxonomy" id="1365606"/>
    <lineage>
        <taxon>Bacteria</taxon>
        <taxon>Bacillati</taxon>
        <taxon>Bacillota</taxon>
        <taxon>Bacilli</taxon>
        <taxon>Bacillales</taxon>
        <taxon>Caryophanaceae</taxon>
        <taxon>Sporosarcina</taxon>
    </lineage>
</organism>
<dbReference type="RefSeq" id="WP_381537774.1">
    <property type="nucleotide sequence ID" value="NZ_JBHUGI010000027.1"/>
</dbReference>
<dbReference type="EMBL" id="JBHUGI010000027">
    <property type="protein sequence ID" value="MFD1928422.1"/>
    <property type="molecule type" value="Genomic_DNA"/>
</dbReference>
<name>A0ABW4SIV4_9BACL</name>
<evidence type="ECO:0000256" key="1">
    <source>
        <dbReference type="ARBA" id="ARBA00009184"/>
    </source>
</evidence>
<proteinExistence type="inferred from homology"/>
<keyword evidence="4" id="KW-0460">Magnesium</keyword>
<evidence type="ECO:0000256" key="3">
    <source>
        <dbReference type="ARBA" id="ARBA00022801"/>
    </source>
</evidence>
<dbReference type="Pfam" id="PF12710">
    <property type="entry name" value="HAD"/>
    <property type="match status" value="1"/>
</dbReference>
<protein>
    <submittedName>
        <fullName evidence="5">HAD family hydrolase</fullName>
    </submittedName>
</protein>
<dbReference type="Gene3D" id="3.40.50.1000">
    <property type="entry name" value="HAD superfamily/HAD-like"/>
    <property type="match status" value="1"/>
</dbReference>
<keyword evidence="3 5" id="KW-0378">Hydrolase</keyword>
<dbReference type="PANTHER" id="PTHR43344:SF13">
    <property type="entry name" value="PHOSPHATASE RV3661-RELATED"/>
    <property type="match status" value="1"/>
</dbReference>
<evidence type="ECO:0000256" key="2">
    <source>
        <dbReference type="ARBA" id="ARBA00022723"/>
    </source>
</evidence>
<comment type="similarity">
    <text evidence="1">Belongs to the HAD-like hydrolase superfamily. SerB family.</text>
</comment>
<dbReference type="InterPro" id="IPR036412">
    <property type="entry name" value="HAD-like_sf"/>
</dbReference>
<comment type="caution">
    <text evidence="5">The sequence shown here is derived from an EMBL/GenBank/DDBJ whole genome shotgun (WGS) entry which is preliminary data.</text>
</comment>
<keyword evidence="6" id="KW-1185">Reference proteome</keyword>
<keyword evidence="2" id="KW-0479">Metal-binding</keyword>
<sequence length="219" mass="25282">MRVAIFDFDGTLYANETFQLLMKHLKNHPLYSNRYKKFFRAILPLYIGYKLKVYPENMLKERSMQFYLKVFKNFSTAELDIYFEELAEKMKKDFNPLVLSKLEQHSNEDIHIMLVSGAYTPLLHSVTKGLPFNTIIGTDIPIIGQTIDSQVPILHIQGNRKNKKIFAALEGETIDWDNSFAYGDSFSDLSVLELVGNPVAVNPDTKLKKIAVERKWTII</sequence>
<dbReference type="GO" id="GO:0016787">
    <property type="term" value="F:hydrolase activity"/>
    <property type="evidence" value="ECO:0007669"/>
    <property type="project" value="UniProtKB-KW"/>
</dbReference>
<evidence type="ECO:0000256" key="4">
    <source>
        <dbReference type="ARBA" id="ARBA00022842"/>
    </source>
</evidence>
<dbReference type="InterPro" id="IPR023214">
    <property type="entry name" value="HAD_sf"/>
</dbReference>
<dbReference type="PANTHER" id="PTHR43344">
    <property type="entry name" value="PHOSPHOSERINE PHOSPHATASE"/>
    <property type="match status" value="1"/>
</dbReference>
<dbReference type="Proteomes" id="UP001597218">
    <property type="component" value="Unassembled WGS sequence"/>
</dbReference>
<dbReference type="SUPFAM" id="SSF56784">
    <property type="entry name" value="HAD-like"/>
    <property type="match status" value="1"/>
</dbReference>
<dbReference type="InterPro" id="IPR050582">
    <property type="entry name" value="HAD-like_SerB"/>
</dbReference>